<organism evidence="17 18">
    <name type="scientific">Ladona fulva</name>
    <name type="common">Scarce chaser dragonfly</name>
    <name type="synonym">Libellula fulva</name>
    <dbReference type="NCBI Taxonomy" id="123851"/>
    <lineage>
        <taxon>Eukaryota</taxon>
        <taxon>Metazoa</taxon>
        <taxon>Ecdysozoa</taxon>
        <taxon>Arthropoda</taxon>
        <taxon>Hexapoda</taxon>
        <taxon>Insecta</taxon>
        <taxon>Pterygota</taxon>
        <taxon>Palaeoptera</taxon>
        <taxon>Odonata</taxon>
        <taxon>Epiprocta</taxon>
        <taxon>Anisoptera</taxon>
        <taxon>Libelluloidea</taxon>
        <taxon>Libellulidae</taxon>
        <taxon>Ladona</taxon>
    </lineage>
</organism>
<dbReference type="InterPro" id="IPR017945">
    <property type="entry name" value="DHBP_synth_RibB-like_a/b_dom"/>
</dbReference>
<keyword evidence="18" id="KW-1185">Reference proteome</keyword>
<dbReference type="GO" id="GO:0005886">
    <property type="term" value="C:plasma membrane"/>
    <property type="evidence" value="ECO:0007669"/>
    <property type="project" value="UniProtKB-SubCell"/>
</dbReference>
<dbReference type="GO" id="GO:0006450">
    <property type="term" value="P:regulation of translational fidelity"/>
    <property type="evidence" value="ECO:0007669"/>
    <property type="project" value="TreeGrafter"/>
</dbReference>
<evidence type="ECO:0000256" key="13">
    <source>
        <dbReference type="ARBA" id="ARBA00048366"/>
    </source>
</evidence>
<dbReference type="OrthoDB" id="3648309at2759"/>
<evidence type="ECO:0000256" key="14">
    <source>
        <dbReference type="ARBA" id="ARBA00058524"/>
    </source>
</evidence>
<evidence type="ECO:0000256" key="15">
    <source>
        <dbReference type="ARBA" id="ARBA00063146"/>
    </source>
</evidence>
<keyword evidence="10" id="KW-0809">Transit peptide</keyword>
<dbReference type="InterPro" id="IPR006070">
    <property type="entry name" value="Sua5-like_dom"/>
</dbReference>
<evidence type="ECO:0000256" key="3">
    <source>
        <dbReference type="ARBA" id="ARBA00004496"/>
    </source>
</evidence>
<evidence type="ECO:0000256" key="2">
    <source>
        <dbReference type="ARBA" id="ARBA00004202"/>
    </source>
</evidence>
<dbReference type="FunFam" id="3.90.870.10:FF:000007">
    <property type="entry name" value="YrdC N6-threonylcarbamoyltransferase domain containing"/>
    <property type="match status" value="1"/>
</dbReference>
<dbReference type="GO" id="GO:0000049">
    <property type="term" value="F:tRNA binding"/>
    <property type="evidence" value="ECO:0007669"/>
    <property type="project" value="TreeGrafter"/>
</dbReference>
<keyword evidence="9" id="KW-0808">Transferase</keyword>
<comment type="subcellular location">
    <subcellularLocation>
        <location evidence="2">Cell membrane</location>
        <topology evidence="2">Peripheral membrane protein</topology>
    </subcellularLocation>
    <subcellularLocation>
        <location evidence="3">Cytoplasm</location>
    </subcellularLocation>
    <subcellularLocation>
        <location evidence="1">Mitochondrion</location>
    </subcellularLocation>
</comment>
<dbReference type="PANTHER" id="PTHR17490">
    <property type="entry name" value="SUA5"/>
    <property type="match status" value="1"/>
</dbReference>
<proteinExistence type="inferred from homology"/>
<evidence type="ECO:0000313" key="17">
    <source>
        <dbReference type="EMBL" id="KAG8231518.1"/>
    </source>
</evidence>
<dbReference type="PROSITE" id="PS51163">
    <property type="entry name" value="YRDC"/>
    <property type="match status" value="1"/>
</dbReference>
<comment type="subunit">
    <text evidence="15">Interacts with RSC1A1.</text>
</comment>
<evidence type="ECO:0000256" key="6">
    <source>
        <dbReference type="ARBA" id="ARBA00015492"/>
    </source>
</evidence>
<keyword evidence="8" id="KW-0963">Cytoplasm</keyword>
<dbReference type="GO" id="GO:0005739">
    <property type="term" value="C:mitochondrion"/>
    <property type="evidence" value="ECO:0007669"/>
    <property type="project" value="UniProtKB-SubCell"/>
</dbReference>
<reference evidence="17" key="1">
    <citation type="submission" date="2013-04" db="EMBL/GenBank/DDBJ databases">
        <authorList>
            <person name="Qu J."/>
            <person name="Murali S.C."/>
            <person name="Bandaranaike D."/>
            <person name="Bellair M."/>
            <person name="Blankenburg K."/>
            <person name="Chao H."/>
            <person name="Dinh H."/>
            <person name="Doddapaneni H."/>
            <person name="Downs B."/>
            <person name="Dugan-Rocha S."/>
            <person name="Elkadiri S."/>
            <person name="Gnanaolivu R.D."/>
            <person name="Hernandez B."/>
            <person name="Javaid M."/>
            <person name="Jayaseelan J.C."/>
            <person name="Lee S."/>
            <person name="Li M."/>
            <person name="Ming W."/>
            <person name="Munidasa M."/>
            <person name="Muniz J."/>
            <person name="Nguyen L."/>
            <person name="Ongeri F."/>
            <person name="Osuji N."/>
            <person name="Pu L.-L."/>
            <person name="Puazo M."/>
            <person name="Qu C."/>
            <person name="Quiroz J."/>
            <person name="Raj R."/>
            <person name="Weissenberger G."/>
            <person name="Xin Y."/>
            <person name="Zou X."/>
            <person name="Han Y."/>
            <person name="Richards S."/>
            <person name="Worley K."/>
            <person name="Muzny D."/>
            <person name="Gibbs R."/>
        </authorList>
    </citation>
    <scope>NUCLEOTIDE SEQUENCE</scope>
    <source>
        <strain evidence="17">Sampled in the wild</strain>
    </source>
</reference>
<sequence>MPLEWLNSTRISSFYKVFNDMAMKLAISKKVTDSVPKRILIVKDNKRHSMSPVISLVKDDTNDISQAVQLAVQLLREGEVIALPTDTVYGIAADAQNSTAINQLYEIKKRSPFKPLAICVSDPRDVGNWCHLDPNMPKNLLQSLLPGPVTLIFKRKSLLNCDLNPGISCVGVRVPDHPFIRSVASSFGSPIALTSANVSSEMATIATDEFSEMWSSLAAVFDGGCLAGKELKTARLGSTVVDLSNAGCFSIIRPGCALQNTVSILREHGLIENK</sequence>
<keyword evidence="7" id="KW-1003">Cell membrane</keyword>
<dbReference type="InterPro" id="IPR050156">
    <property type="entry name" value="TC-AMP_synthase_SUA5"/>
</dbReference>
<dbReference type="PANTHER" id="PTHR17490:SF10">
    <property type="entry name" value="THREONYLCARBAMOYL-AMP SYNTHASE"/>
    <property type="match status" value="1"/>
</dbReference>
<evidence type="ECO:0000256" key="11">
    <source>
        <dbReference type="ARBA" id="ARBA00023128"/>
    </source>
</evidence>
<feature type="domain" description="YrdC-like" evidence="16">
    <location>
        <begin position="65"/>
        <end position="257"/>
    </location>
</feature>
<evidence type="ECO:0000256" key="7">
    <source>
        <dbReference type="ARBA" id="ARBA00022475"/>
    </source>
</evidence>
<accession>A0A8K0KBU9</accession>
<evidence type="ECO:0000259" key="16">
    <source>
        <dbReference type="PROSITE" id="PS51163"/>
    </source>
</evidence>
<evidence type="ECO:0000256" key="9">
    <source>
        <dbReference type="ARBA" id="ARBA00022679"/>
    </source>
</evidence>
<dbReference type="Proteomes" id="UP000792457">
    <property type="component" value="Unassembled WGS sequence"/>
</dbReference>
<dbReference type="GO" id="GO:0061710">
    <property type="term" value="F:L-threonylcarbamoyladenylate synthase"/>
    <property type="evidence" value="ECO:0007669"/>
    <property type="project" value="UniProtKB-EC"/>
</dbReference>
<dbReference type="EMBL" id="KZ308557">
    <property type="protein sequence ID" value="KAG8231518.1"/>
    <property type="molecule type" value="Genomic_DNA"/>
</dbReference>
<dbReference type="Pfam" id="PF01300">
    <property type="entry name" value="Sua5_yciO_yrdC"/>
    <property type="match status" value="1"/>
</dbReference>
<evidence type="ECO:0000256" key="10">
    <source>
        <dbReference type="ARBA" id="ARBA00022946"/>
    </source>
</evidence>
<evidence type="ECO:0000313" key="18">
    <source>
        <dbReference type="Proteomes" id="UP000792457"/>
    </source>
</evidence>
<evidence type="ECO:0000256" key="4">
    <source>
        <dbReference type="ARBA" id="ARBA00007663"/>
    </source>
</evidence>
<reference evidence="17" key="2">
    <citation type="submission" date="2017-10" db="EMBL/GenBank/DDBJ databases">
        <title>Ladona fulva Genome sequencing and assembly.</title>
        <authorList>
            <person name="Murali S."/>
            <person name="Richards S."/>
            <person name="Bandaranaike D."/>
            <person name="Bellair M."/>
            <person name="Blankenburg K."/>
            <person name="Chao H."/>
            <person name="Dinh H."/>
            <person name="Doddapaneni H."/>
            <person name="Dugan-Rocha S."/>
            <person name="Elkadiri S."/>
            <person name="Gnanaolivu R."/>
            <person name="Hernandez B."/>
            <person name="Skinner E."/>
            <person name="Javaid M."/>
            <person name="Lee S."/>
            <person name="Li M."/>
            <person name="Ming W."/>
            <person name="Munidasa M."/>
            <person name="Muniz J."/>
            <person name="Nguyen L."/>
            <person name="Hughes D."/>
            <person name="Osuji N."/>
            <person name="Pu L.-L."/>
            <person name="Puazo M."/>
            <person name="Qu C."/>
            <person name="Quiroz J."/>
            <person name="Raj R."/>
            <person name="Weissenberger G."/>
            <person name="Xin Y."/>
            <person name="Zou X."/>
            <person name="Han Y."/>
            <person name="Worley K."/>
            <person name="Muzny D."/>
            <person name="Gibbs R."/>
        </authorList>
    </citation>
    <scope>NUCLEOTIDE SEQUENCE</scope>
    <source>
        <strain evidence="17">Sampled in the wild</strain>
    </source>
</reference>
<comment type="function">
    <text evidence="14">Cytoplasmic and mitochondrial threonylcarbamoyl-AMP synthase required for the formation of a threonylcarbamoyl group on adenosine at position 37 (t(6)A37) in tRNAs that read codons beginning with adenine. Catalyzes the conversion of L-threonine, HCO(3)(-)/CO(2) and ATP to give threonylcarbamoyl-AMP (TC-AMP) as the acyladenylate intermediate, with the release of diphosphate. Participates in t(6)A37 formation in cytoplasmic and mitochondrial tRNAs. May regulate the activity of some transporters.</text>
</comment>
<name>A0A8K0KBU9_LADFU</name>
<dbReference type="EC" id="2.7.7.87" evidence="5"/>
<gene>
    <name evidence="17" type="ORF">J437_LFUL011556</name>
</gene>
<comment type="catalytic activity">
    <reaction evidence="13">
        <text>L-threonine + hydrogencarbonate + ATP = L-threonylcarbamoyladenylate + diphosphate + H2O</text>
        <dbReference type="Rhea" id="RHEA:36407"/>
        <dbReference type="ChEBI" id="CHEBI:15377"/>
        <dbReference type="ChEBI" id="CHEBI:17544"/>
        <dbReference type="ChEBI" id="CHEBI:30616"/>
        <dbReference type="ChEBI" id="CHEBI:33019"/>
        <dbReference type="ChEBI" id="CHEBI:57926"/>
        <dbReference type="ChEBI" id="CHEBI:73682"/>
        <dbReference type="EC" id="2.7.7.87"/>
    </reaction>
</comment>
<protein>
    <recommendedName>
        <fullName evidence="6">Threonylcarbamoyl-AMP synthase</fullName>
        <ecNumber evidence="5">2.7.7.87</ecNumber>
    </recommendedName>
</protein>
<comment type="caution">
    <text evidence="17">The sequence shown here is derived from an EMBL/GenBank/DDBJ whole genome shotgun (WGS) entry which is preliminary data.</text>
</comment>
<evidence type="ECO:0000256" key="12">
    <source>
        <dbReference type="ARBA" id="ARBA00023136"/>
    </source>
</evidence>
<comment type="similarity">
    <text evidence="4">Belongs to the SUA5 family.</text>
</comment>
<keyword evidence="11" id="KW-0496">Mitochondrion</keyword>
<dbReference type="GO" id="GO:0003725">
    <property type="term" value="F:double-stranded RNA binding"/>
    <property type="evidence" value="ECO:0007669"/>
    <property type="project" value="InterPro"/>
</dbReference>
<dbReference type="NCBIfam" id="TIGR00057">
    <property type="entry name" value="L-threonylcarbamoyladenylate synthase"/>
    <property type="match status" value="1"/>
</dbReference>
<dbReference type="Gene3D" id="3.90.870.10">
    <property type="entry name" value="DHBP synthase"/>
    <property type="match status" value="1"/>
</dbReference>
<keyword evidence="12" id="KW-0472">Membrane</keyword>
<dbReference type="AlphaFoldDB" id="A0A8K0KBU9"/>
<evidence type="ECO:0000256" key="1">
    <source>
        <dbReference type="ARBA" id="ARBA00004173"/>
    </source>
</evidence>
<evidence type="ECO:0000256" key="8">
    <source>
        <dbReference type="ARBA" id="ARBA00022490"/>
    </source>
</evidence>
<evidence type="ECO:0000256" key="5">
    <source>
        <dbReference type="ARBA" id="ARBA00012584"/>
    </source>
</evidence>
<dbReference type="SUPFAM" id="SSF55821">
    <property type="entry name" value="YrdC/RibB"/>
    <property type="match status" value="1"/>
</dbReference>